<evidence type="ECO:0000259" key="6">
    <source>
        <dbReference type="PROSITE" id="PS51918"/>
    </source>
</evidence>
<sequence length="365" mass="42143">MKVLSVYVKPTNFCNIDCDHCYLPEEVRANKKTISFDELRKAYGFVKDVAIRENFDDIHFIWHGGEPMMLEPEWYEEAHKIADEVFGERQYGTSIQTSLIRYSSKWNNLINDRWDSFVGSSIDFSSRTIRSSTDSYIDLWMKRVNKAREAGITVIPGFVPSKNEIGKEKEIVSWFIENGFEAFNFERYTNFLNKPDFNYPSNKEHSLFMISLFDELMRMMEEDGSAPDVKPIYAAIRGVKDKVSGDRWGTNCQSSFIIIEPNGDINTCPDRSSVEKPFSNIKDGADAFLNSKSRRKWIRMSVVKHKGEHCLNCEYNTWCKSGCPINPNKPFDPKVADCSGHKLFLNHVKQFLNSEKGEIAVKYIS</sequence>
<dbReference type="InterPro" id="IPR023885">
    <property type="entry name" value="4Fe4S-binding_SPASM_dom"/>
</dbReference>
<keyword evidence="5" id="KW-0411">Iron-sulfur</keyword>
<dbReference type="EMBL" id="VUAA01000010">
    <property type="protein sequence ID" value="KAA1254703.1"/>
    <property type="molecule type" value="Genomic_DNA"/>
</dbReference>
<dbReference type="SFLD" id="SFLDS00029">
    <property type="entry name" value="Radical_SAM"/>
    <property type="match status" value="1"/>
</dbReference>
<dbReference type="PROSITE" id="PS51918">
    <property type="entry name" value="RADICAL_SAM"/>
    <property type="match status" value="1"/>
</dbReference>
<dbReference type="GO" id="GO:0016491">
    <property type="term" value="F:oxidoreductase activity"/>
    <property type="evidence" value="ECO:0007669"/>
    <property type="project" value="InterPro"/>
</dbReference>
<keyword evidence="3" id="KW-0479">Metal-binding</keyword>
<dbReference type="PANTHER" id="PTHR43273">
    <property type="entry name" value="ANAEROBIC SULFATASE-MATURATING ENZYME HOMOLOG ASLB-RELATED"/>
    <property type="match status" value="1"/>
</dbReference>
<gene>
    <name evidence="7" type="ORF">F0M16_10580</name>
</gene>
<evidence type="ECO:0000256" key="4">
    <source>
        <dbReference type="ARBA" id="ARBA00023004"/>
    </source>
</evidence>
<dbReference type="InterPro" id="IPR013785">
    <property type="entry name" value="Aldolase_TIM"/>
</dbReference>
<dbReference type="Gene3D" id="3.20.20.70">
    <property type="entry name" value="Aldolase class I"/>
    <property type="match status" value="1"/>
</dbReference>
<keyword evidence="4" id="KW-0408">Iron</keyword>
<dbReference type="PANTHER" id="PTHR43273:SF8">
    <property type="entry name" value="RADICAL SAM DOMAIN PROTEIN"/>
    <property type="match status" value="1"/>
</dbReference>
<dbReference type="AlphaFoldDB" id="A0A5B1C4Y0"/>
<comment type="caution">
    <text evidence="7">The sequence shown here is derived from an EMBL/GenBank/DDBJ whole genome shotgun (WGS) entry which is preliminary data.</text>
</comment>
<dbReference type="InterPro" id="IPR058240">
    <property type="entry name" value="rSAM_sf"/>
</dbReference>
<feature type="domain" description="Radical SAM core" evidence="6">
    <location>
        <begin position="1"/>
        <end position="226"/>
    </location>
</feature>
<evidence type="ECO:0000256" key="1">
    <source>
        <dbReference type="ARBA" id="ARBA00001966"/>
    </source>
</evidence>
<dbReference type="InterPro" id="IPR023867">
    <property type="entry name" value="Sulphatase_maturase_rSAM"/>
</dbReference>
<dbReference type="Pfam" id="PF04055">
    <property type="entry name" value="Radical_SAM"/>
    <property type="match status" value="1"/>
</dbReference>
<dbReference type="GO" id="GO:0046872">
    <property type="term" value="F:metal ion binding"/>
    <property type="evidence" value="ECO:0007669"/>
    <property type="project" value="UniProtKB-KW"/>
</dbReference>
<dbReference type="Proteomes" id="UP000323225">
    <property type="component" value="Unassembled WGS sequence"/>
</dbReference>
<name>A0A5B1C4Y0_VIBCL</name>
<evidence type="ECO:0000256" key="5">
    <source>
        <dbReference type="ARBA" id="ARBA00023014"/>
    </source>
</evidence>
<accession>A0A5B1C4Y0</accession>
<proteinExistence type="predicted"/>
<dbReference type="NCBIfam" id="TIGR04085">
    <property type="entry name" value="rSAM_more_4Fe4S"/>
    <property type="match status" value="1"/>
</dbReference>
<organism evidence="7 8">
    <name type="scientific">Vibrio cholerae</name>
    <dbReference type="NCBI Taxonomy" id="666"/>
    <lineage>
        <taxon>Bacteria</taxon>
        <taxon>Pseudomonadati</taxon>
        <taxon>Pseudomonadota</taxon>
        <taxon>Gammaproteobacteria</taxon>
        <taxon>Vibrionales</taxon>
        <taxon>Vibrionaceae</taxon>
        <taxon>Vibrio</taxon>
    </lineage>
</organism>
<evidence type="ECO:0000256" key="3">
    <source>
        <dbReference type="ARBA" id="ARBA00022723"/>
    </source>
</evidence>
<dbReference type="InterPro" id="IPR007197">
    <property type="entry name" value="rSAM"/>
</dbReference>
<evidence type="ECO:0000313" key="8">
    <source>
        <dbReference type="Proteomes" id="UP000323225"/>
    </source>
</evidence>
<dbReference type="GO" id="GO:0051536">
    <property type="term" value="F:iron-sulfur cluster binding"/>
    <property type="evidence" value="ECO:0007669"/>
    <property type="project" value="UniProtKB-KW"/>
</dbReference>
<dbReference type="CDD" id="cd01335">
    <property type="entry name" value="Radical_SAM"/>
    <property type="match status" value="1"/>
</dbReference>
<protein>
    <submittedName>
        <fullName evidence="7">Radical SAM protein</fullName>
    </submittedName>
</protein>
<evidence type="ECO:0000313" key="7">
    <source>
        <dbReference type="EMBL" id="KAA1254703.1"/>
    </source>
</evidence>
<dbReference type="SUPFAM" id="SSF102114">
    <property type="entry name" value="Radical SAM enzymes"/>
    <property type="match status" value="1"/>
</dbReference>
<comment type="cofactor">
    <cofactor evidence="1">
        <name>[4Fe-4S] cluster</name>
        <dbReference type="ChEBI" id="CHEBI:49883"/>
    </cofactor>
</comment>
<dbReference type="SFLD" id="SFLDG01067">
    <property type="entry name" value="SPASM/twitch_domain_containing"/>
    <property type="match status" value="1"/>
</dbReference>
<keyword evidence="2" id="KW-0949">S-adenosyl-L-methionine</keyword>
<evidence type="ECO:0000256" key="2">
    <source>
        <dbReference type="ARBA" id="ARBA00022691"/>
    </source>
</evidence>
<reference evidence="7 8" key="1">
    <citation type="submission" date="2019-09" db="EMBL/GenBank/DDBJ databases">
        <authorList>
            <person name="Kritzky A."/>
            <person name="Schelkanova E.Y."/>
            <person name="Alkhova Z.V."/>
            <person name="Smirnova N.I."/>
        </authorList>
    </citation>
    <scope>NUCLEOTIDE SEQUENCE [LARGE SCALE GENOMIC DNA]</scope>
    <source>
        <strain evidence="7 8">M1526</strain>
    </source>
</reference>